<organism evidence="2 3">
    <name type="scientific">Mya arenaria</name>
    <name type="common">Soft-shell clam</name>
    <dbReference type="NCBI Taxonomy" id="6604"/>
    <lineage>
        <taxon>Eukaryota</taxon>
        <taxon>Metazoa</taxon>
        <taxon>Spiralia</taxon>
        <taxon>Lophotrochozoa</taxon>
        <taxon>Mollusca</taxon>
        <taxon>Bivalvia</taxon>
        <taxon>Autobranchia</taxon>
        <taxon>Heteroconchia</taxon>
        <taxon>Euheterodonta</taxon>
        <taxon>Imparidentia</taxon>
        <taxon>Neoheterodontei</taxon>
        <taxon>Myida</taxon>
        <taxon>Myoidea</taxon>
        <taxon>Myidae</taxon>
        <taxon>Mya</taxon>
    </lineage>
</organism>
<dbReference type="EMBL" id="CP111015">
    <property type="protein sequence ID" value="WAR02005.1"/>
    <property type="molecule type" value="Genomic_DNA"/>
</dbReference>
<evidence type="ECO:0000313" key="2">
    <source>
        <dbReference type="EMBL" id="WAR02005.1"/>
    </source>
</evidence>
<keyword evidence="3" id="KW-1185">Reference proteome</keyword>
<keyword evidence="1" id="KW-1133">Transmembrane helix</keyword>
<protein>
    <submittedName>
        <fullName evidence="2">Uncharacterized protein</fullName>
    </submittedName>
</protein>
<feature type="transmembrane region" description="Helical" evidence="1">
    <location>
        <begin position="89"/>
        <end position="113"/>
    </location>
</feature>
<evidence type="ECO:0000256" key="1">
    <source>
        <dbReference type="SAM" id="Phobius"/>
    </source>
</evidence>
<evidence type="ECO:0000313" key="3">
    <source>
        <dbReference type="Proteomes" id="UP001164746"/>
    </source>
</evidence>
<keyword evidence="1" id="KW-0472">Membrane</keyword>
<dbReference type="Proteomes" id="UP001164746">
    <property type="component" value="Chromosome 4"/>
</dbReference>
<proteinExistence type="predicted"/>
<keyword evidence="1" id="KW-0812">Transmembrane</keyword>
<name>A0ABY7DZA8_MYAAR</name>
<sequence>MFVEKIPFDKNFFENICMKADNLIRIAILPELVAKVYTTLVVDKNDLNQSSCTPPLKSSENIQSTDKSDEKLYCVCNQVEFVLQLGNGFAMYVGSCHILSAGVLLVINWIIVLTV</sequence>
<reference evidence="2" key="1">
    <citation type="submission" date="2022-11" db="EMBL/GenBank/DDBJ databases">
        <title>Centuries of genome instability and evolution in soft-shell clam transmissible cancer (bioRxiv).</title>
        <authorList>
            <person name="Hart S.F.M."/>
            <person name="Yonemitsu M.A."/>
            <person name="Giersch R.M."/>
            <person name="Beal B.F."/>
            <person name="Arriagada G."/>
            <person name="Davis B.W."/>
            <person name="Ostrander E.A."/>
            <person name="Goff S.P."/>
            <person name="Metzger M.J."/>
        </authorList>
    </citation>
    <scope>NUCLEOTIDE SEQUENCE</scope>
    <source>
        <strain evidence="2">MELC-2E11</strain>
        <tissue evidence="2">Siphon/mantle</tissue>
    </source>
</reference>
<accession>A0ABY7DZA8</accession>
<gene>
    <name evidence="2" type="ORF">MAR_008563</name>
</gene>